<proteinExistence type="predicted"/>
<dbReference type="AlphaFoldDB" id="A0A1M6FL97"/>
<reference evidence="2" key="1">
    <citation type="submission" date="2016-11" db="EMBL/GenBank/DDBJ databases">
        <authorList>
            <person name="Varghese N."/>
            <person name="Submissions S."/>
        </authorList>
    </citation>
    <scope>NUCLEOTIDE SEQUENCE [LARGE SCALE GENOMIC DNA]</scope>
    <source>
        <strain evidence="2">DSM 26884</strain>
    </source>
</reference>
<sequence length="167" mass="19082">MKHLLTADNWSGYTRIASKHVDEEEVDTFIEECEQLFIIPAVGSDMFLRLVGEDLDENLSLLLEGGEYVDKAQKKHVFKGIRYALAYFVYAKMAKNDGAMISRSGFMQHNDEYAARMDDKNRVNKYNDLMNVAESYLSGSLEFLKTWDNVEVKPVRGSRVRIIGIGD</sequence>
<gene>
    <name evidence="1" type="ORF">SAMN05444350_11294</name>
</gene>
<name>A0A1M6FL97_9BACE</name>
<keyword evidence="2" id="KW-1185">Reference proteome</keyword>
<accession>A0A1M6FL97</accession>
<protein>
    <submittedName>
        <fullName evidence="1">Uncharacterized protein</fullName>
    </submittedName>
</protein>
<dbReference type="Pfam" id="PF20459">
    <property type="entry name" value="DUF6712"/>
    <property type="match status" value="1"/>
</dbReference>
<evidence type="ECO:0000313" key="2">
    <source>
        <dbReference type="Proteomes" id="UP000184192"/>
    </source>
</evidence>
<dbReference type="Proteomes" id="UP000184192">
    <property type="component" value="Unassembled WGS sequence"/>
</dbReference>
<dbReference type="InterPro" id="IPR046558">
    <property type="entry name" value="DUF6712"/>
</dbReference>
<evidence type="ECO:0000313" key="1">
    <source>
        <dbReference type="EMBL" id="SHI98444.1"/>
    </source>
</evidence>
<dbReference type="GeneID" id="92712313"/>
<organism evidence="1 2">
    <name type="scientific">Bacteroides stercorirosoris</name>
    <dbReference type="NCBI Taxonomy" id="871324"/>
    <lineage>
        <taxon>Bacteria</taxon>
        <taxon>Pseudomonadati</taxon>
        <taxon>Bacteroidota</taxon>
        <taxon>Bacteroidia</taxon>
        <taxon>Bacteroidales</taxon>
        <taxon>Bacteroidaceae</taxon>
        <taxon>Bacteroides</taxon>
    </lineage>
</organism>
<dbReference type="EMBL" id="FQZN01000012">
    <property type="protein sequence ID" value="SHI98444.1"/>
    <property type="molecule type" value="Genomic_DNA"/>
</dbReference>
<dbReference type="RefSeq" id="WP_073313704.1">
    <property type="nucleotide sequence ID" value="NZ_FQZN01000012.1"/>
</dbReference>